<dbReference type="GO" id="GO:0043565">
    <property type="term" value="F:sequence-specific DNA binding"/>
    <property type="evidence" value="ECO:0007669"/>
    <property type="project" value="InterPro"/>
</dbReference>
<dbReference type="RefSeq" id="WP_196103358.1">
    <property type="nucleotide sequence ID" value="NZ_CP064942.1"/>
</dbReference>
<reference evidence="5 6" key="1">
    <citation type="submission" date="2020-11" db="EMBL/GenBank/DDBJ databases">
        <title>Description of Pontivivens ytuae sp. nov. isolated from deep sea sediment of Mariana Trench.</title>
        <authorList>
            <person name="Wang Z."/>
            <person name="Sun Q.-L."/>
            <person name="Xu X.-D."/>
            <person name="Tang Y.-Z."/>
            <person name="Zhang J."/>
        </authorList>
    </citation>
    <scope>NUCLEOTIDE SEQUENCE [LARGE SCALE GENOMIC DNA]</scope>
    <source>
        <strain evidence="5 6">MT2928</strain>
    </source>
</reference>
<dbReference type="KEGG" id="poz:I0K15_20655"/>
<dbReference type="Proteomes" id="UP000594800">
    <property type="component" value="Chromosome"/>
</dbReference>
<name>A0A7S9LRV3_9RHOB</name>
<dbReference type="InterPro" id="IPR050204">
    <property type="entry name" value="AraC_XylS_family_regulators"/>
</dbReference>
<dbReference type="InterPro" id="IPR009057">
    <property type="entry name" value="Homeodomain-like_sf"/>
</dbReference>
<dbReference type="InterPro" id="IPR018060">
    <property type="entry name" value="HTH_AraC"/>
</dbReference>
<organism evidence="5 6">
    <name type="scientific">Pontivivens ytuae</name>
    <dbReference type="NCBI Taxonomy" id="2789856"/>
    <lineage>
        <taxon>Bacteria</taxon>
        <taxon>Pseudomonadati</taxon>
        <taxon>Pseudomonadota</taxon>
        <taxon>Alphaproteobacteria</taxon>
        <taxon>Rhodobacterales</taxon>
        <taxon>Paracoccaceae</taxon>
        <taxon>Pontivivens</taxon>
    </lineage>
</organism>
<dbReference type="AlphaFoldDB" id="A0A7S9LRV3"/>
<dbReference type="PROSITE" id="PS01124">
    <property type="entry name" value="HTH_ARAC_FAMILY_2"/>
    <property type="match status" value="1"/>
</dbReference>
<keyword evidence="1" id="KW-0805">Transcription regulation</keyword>
<protein>
    <submittedName>
        <fullName evidence="5">Helix-turn-helix transcriptional regulator</fullName>
    </submittedName>
</protein>
<feature type="domain" description="HTH araC/xylS-type" evidence="4">
    <location>
        <begin position="173"/>
        <end position="273"/>
    </location>
</feature>
<accession>A0A7S9LRV3</accession>
<dbReference type="EMBL" id="CP064942">
    <property type="protein sequence ID" value="QPH54149.1"/>
    <property type="molecule type" value="Genomic_DNA"/>
</dbReference>
<keyword evidence="3" id="KW-0804">Transcription</keyword>
<evidence type="ECO:0000313" key="6">
    <source>
        <dbReference type="Proteomes" id="UP000594800"/>
    </source>
</evidence>
<proteinExistence type="predicted"/>
<dbReference type="Gene3D" id="1.10.10.60">
    <property type="entry name" value="Homeodomain-like"/>
    <property type="match status" value="1"/>
</dbReference>
<dbReference type="GO" id="GO:0003700">
    <property type="term" value="F:DNA-binding transcription factor activity"/>
    <property type="evidence" value="ECO:0007669"/>
    <property type="project" value="InterPro"/>
</dbReference>
<dbReference type="Pfam" id="PF12833">
    <property type="entry name" value="HTH_18"/>
    <property type="match status" value="1"/>
</dbReference>
<keyword evidence="2" id="KW-0238">DNA-binding</keyword>
<evidence type="ECO:0000259" key="4">
    <source>
        <dbReference type="PROSITE" id="PS01124"/>
    </source>
</evidence>
<sequence>MRGDCGLSAHEACDADDGHLRHWSIHGVVARCLDLPGGGEVALPFAKCEDVLVSTSVGDCRKAGSGAGGMLQVSTLLGDADGTAARYVSLCFPSADVGYRRQCHPAHLELGGESSLGLVLRATLDAAFSRMPDCPPDEARDLVAAIAGTLRMVLATCRGLECRRAAPSAARRDEICQFIIDNSRQDGISADTLCQRFGLSRATLYRLFKEEGGLMNFIAKVRMDQIVVQLRATPREHGAVSRIAREWNYYDTPNFYRLFKRHTGMVPGRILGADLVPDGVANGIKMRSYG</sequence>
<evidence type="ECO:0000256" key="1">
    <source>
        <dbReference type="ARBA" id="ARBA00023015"/>
    </source>
</evidence>
<keyword evidence="6" id="KW-1185">Reference proteome</keyword>
<dbReference type="PANTHER" id="PTHR46796">
    <property type="entry name" value="HTH-TYPE TRANSCRIPTIONAL ACTIVATOR RHAS-RELATED"/>
    <property type="match status" value="1"/>
</dbReference>
<dbReference type="SUPFAM" id="SSF46689">
    <property type="entry name" value="Homeodomain-like"/>
    <property type="match status" value="2"/>
</dbReference>
<gene>
    <name evidence="5" type="ORF">I0K15_20655</name>
</gene>
<evidence type="ECO:0000256" key="3">
    <source>
        <dbReference type="ARBA" id="ARBA00023163"/>
    </source>
</evidence>
<evidence type="ECO:0000313" key="5">
    <source>
        <dbReference type="EMBL" id="QPH54149.1"/>
    </source>
</evidence>
<evidence type="ECO:0000256" key="2">
    <source>
        <dbReference type="ARBA" id="ARBA00023125"/>
    </source>
</evidence>
<dbReference type="SMART" id="SM00342">
    <property type="entry name" value="HTH_ARAC"/>
    <property type="match status" value="1"/>
</dbReference>